<dbReference type="Gene3D" id="2.170.120.20">
    <property type="entry name" value="Ribosomal protein L25, beta domain"/>
    <property type="match status" value="1"/>
</dbReference>
<dbReference type="InterPro" id="IPR020055">
    <property type="entry name" value="Ribosomal_bL25_short"/>
</dbReference>
<name>A0ABW9G873_9GAMM</name>
<comment type="caution">
    <text evidence="8">The sequence shown here is derived from an EMBL/GenBank/DDBJ whole genome shotgun (WGS) entry which is preliminary data.</text>
</comment>
<organism evidence="8 9">
    <name type="scientific">Celerinatantimonas yamalensis</name>
    <dbReference type="NCBI Taxonomy" id="559956"/>
    <lineage>
        <taxon>Bacteria</taxon>
        <taxon>Pseudomonadati</taxon>
        <taxon>Pseudomonadota</taxon>
        <taxon>Gammaproteobacteria</taxon>
        <taxon>Celerinatantimonadaceae</taxon>
        <taxon>Celerinatantimonas</taxon>
    </lineage>
</organism>
<dbReference type="InterPro" id="IPR020056">
    <property type="entry name" value="Rbsml_bL25/Gln-tRNA_synth_N"/>
</dbReference>
<dbReference type="InterPro" id="IPR029751">
    <property type="entry name" value="Ribosomal_L25_dom"/>
</dbReference>
<dbReference type="HAMAP" id="MF_01336">
    <property type="entry name" value="Ribosomal_bL25"/>
    <property type="match status" value="1"/>
</dbReference>
<comment type="similarity">
    <text evidence="5">Belongs to the bacterial ribosomal protein bL25 family. CTC subfamily.</text>
</comment>
<keyword evidence="3 5" id="KW-0689">Ribosomal protein</keyword>
<dbReference type="HAMAP" id="MF_01334">
    <property type="entry name" value="Ribosomal_bL25_CTC"/>
    <property type="match status" value="1"/>
</dbReference>
<evidence type="ECO:0000259" key="7">
    <source>
        <dbReference type="Pfam" id="PF14693"/>
    </source>
</evidence>
<protein>
    <recommendedName>
        <fullName evidence="5">Large ribosomal subunit protein bL25</fullName>
    </recommendedName>
    <alternativeName>
        <fullName evidence="5">General stress protein CTC</fullName>
    </alternativeName>
</protein>
<dbReference type="Proteomes" id="UP001629953">
    <property type="component" value="Unassembled WGS sequence"/>
</dbReference>
<dbReference type="NCBIfam" id="TIGR00731">
    <property type="entry name" value="bL25_bact_ctc"/>
    <property type="match status" value="1"/>
</dbReference>
<evidence type="ECO:0000313" key="9">
    <source>
        <dbReference type="Proteomes" id="UP001629953"/>
    </source>
</evidence>
<keyword evidence="9" id="KW-1185">Reference proteome</keyword>
<evidence type="ECO:0000259" key="6">
    <source>
        <dbReference type="Pfam" id="PF01386"/>
    </source>
</evidence>
<proteinExistence type="inferred from homology"/>
<evidence type="ECO:0000313" key="8">
    <source>
        <dbReference type="EMBL" id="MFM2485238.1"/>
    </source>
</evidence>
<evidence type="ECO:0000256" key="1">
    <source>
        <dbReference type="ARBA" id="ARBA00022730"/>
    </source>
</evidence>
<dbReference type="GO" id="GO:0005840">
    <property type="term" value="C:ribosome"/>
    <property type="evidence" value="ECO:0007669"/>
    <property type="project" value="UniProtKB-KW"/>
</dbReference>
<comment type="function">
    <text evidence="5">This is one of the proteins that binds to the 5S RNA in the ribosome where it forms part of the central protuberance.</text>
</comment>
<dbReference type="Gene3D" id="2.40.240.10">
    <property type="entry name" value="Ribosomal Protein L25, Chain P"/>
    <property type="match status" value="1"/>
</dbReference>
<dbReference type="NCBIfam" id="NF004128">
    <property type="entry name" value="PRK05618.1-2"/>
    <property type="match status" value="1"/>
</dbReference>
<dbReference type="PANTHER" id="PTHR33284">
    <property type="entry name" value="RIBOSOMAL PROTEIN L25/GLN-TRNA SYNTHETASE, ANTI-CODON-BINDING DOMAIN-CONTAINING PROTEIN"/>
    <property type="match status" value="1"/>
</dbReference>
<evidence type="ECO:0000256" key="3">
    <source>
        <dbReference type="ARBA" id="ARBA00022980"/>
    </source>
</evidence>
<dbReference type="EMBL" id="JBEQCT010000003">
    <property type="protein sequence ID" value="MFM2485238.1"/>
    <property type="molecule type" value="Genomic_DNA"/>
</dbReference>
<dbReference type="InterPro" id="IPR020930">
    <property type="entry name" value="Ribosomal_uL5_bac-type"/>
</dbReference>
<dbReference type="InterPro" id="IPR011035">
    <property type="entry name" value="Ribosomal_bL25/Gln-tRNA_synth"/>
</dbReference>
<dbReference type="NCBIfam" id="NF004130">
    <property type="entry name" value="PRK05618.1-5"/>
    <property type="match status" value="1"/>
</dbReference>
<evidence type="ECO:0000256" key="5">
    <source>
        <dbReference type="HAMAP-Rule" id="MF_01334"/>
    </source>
</evidence>
<dbReference type="InterPro" id="IPR020057">
    <property type="entry name" value="Ribosomal_bL25_b-dom"/>
</dbReference>
<dbReference type="Pfam" id="PF01386">
    <property type="entry name" value="Ribosomal_L25p"/>
    <property type="match status" value="1"/>
</dbReference>
<keyword evidence="1 5" id="KW-0699">rRNA-binding</keyword>
<dbReference type="InterPro" id="IPR037121">
    <property type="entry name" value="Ribosomal_bL25_C"/>
</dbReference>
<feature type="domain" description="Large ribosomal subunit protein bL25 beta" evidence="7">
    <location>
        <begin position="102"/>
        <end position="186"/>
    </location>
</feature>
<comment type="subunit">
    <text evidence="5">Part of the 50S ribosomal subunit; part of the 5S rRNA/L5/L18/L25 subcomplex. Contacts the 5S rRNA. Binds to the 5S rRNA independently of L5 and L18.</text>
</comment>
<accession>A0ABW9G873</accession>
<gene>
    <name evidence="5" type="primary">rplY</name>
    <name evidence="5" type="synonym">ctc</name>
    <name evidence="8" type="ORF">ABUE30_09215</name>
</gene>
<feature type="domain" description="Large ribosomal subunit protein bL25 L25" evidence="6">
    <location>
        <begin position="6"/>
        <end position="93"/>
    </location>
</feature>
<reference evidence="8 9" key="1">
    <citation type="journal article" date="2013" name="Int. J. Syst. Evol. Microbiol.">
        <title>Celerinatantimonas yamalensis sp. nov., a cold-adapted diazotrophic bacterium from a cold permafrost brine.</title>
        <authorList>
            <person name="Shcherbakova V."/>
            <person name="Chuvilskaya N."/>
            <person name="Rivkina E."/>
            <person name="Demidov N."/>
            <person name="Uchaeva V."/>
            <person name="Suetin S."/>
            <person name="Suzina N."/>
            <person name="Gilichinsky D."/>
        </authorList>
    </citation>
    <scope>NUCLEOTIDE SEQUENCE [LARGE SCALE GENOMIC DNA]</scope>
    <source>
        <strain evidence="8 9">C7</strain>
    </source>
</reference>
<dbReference type="PANTHER" id="PTHR33284:SF1">
    <property type="entry name" value="RIBOSOMAL PROTEIN L25_GLN-TRNA SYNTHETASE, ANTI-CODON-BINDING DOMAIN-CONTAINING PROTEIN"/>
    <property type="match status" value="1"/>
</dbReference>
<dbReference type="Pfam" id="PF14693">
    <property type="entry name" value="Ribosomal_TL5_C"/>
    <property type="match status" value="1"/>
</dbReference>
<dbReference type="RefSeq" id="WP_408623450.1">
    <property type="nucleotide sequence ID" value="NZ_JBEQCT010000003.1"/>
</dbReference>
<keyword evidence="2 5" id="KW-0694">RNA-binding</keyword>
<dbReference type="CDD" id="cd00495">
    <property type="entry name" value="Ribosomal_L25_TL5_CTC"/>
    <property type="match status" value="1"/>
</dbReference>
<evidence type="ECO:0000256" key="2">
    <source>
        <dbReference type="ARBA" id="ARBA00022884"/>
    </source>
</evidence>
<dbReference type="NCBIfam" id="NF004612">
    <property type="entry name" value="PRK05943.1"/>
    <property type="match status" value="1"/>
</dbReference>
<dbReference type="InterPro" id="IPR001021">
    <property type="entry name" value="Ribosomal_bL25_long"/>
</dbReference>
<evidence type="ECO:0000256" key="4">
    <source>
        <dbReference type="ARBA" id="ARBA00023274"/>
    </source>
</evidence>
<sequence>MSKIVLNAELRSDLGKGASRRLRREDKVPAIVYGANKEAVSIALVHDKLLRAQQVESFYSQVLELKIGNESVDVLVKDMQRHPFKPKINHVDFLRVSATETVTTTVPVHYINEENSVAVSEGAIIHHHANEIEITCLPKDLPSHIEVDVAKLENGASIHLSEVALPAGVTASGSHKGTDHDLVLVSAATERGSLIADDEAADAAAAAAASDDSAETPKAE</sequence>
<dbReference type="SUPFAM" id="SSF50715">
    <property type="entry name" value="Ribosomal protein L25-like"/>
    <property type="match status" value="1"/>
</dbReference>
<keyword evidence="4 5" id="KW-0687">Ribonucleoprotein</keyword>